<evidence type="ECO:0000256" key="1">
    <source>
        <dbReference type="SAM" id="MobiDB-lite"/>
    </source>
</evidence>
<sequence>MASAGMKRHIALAAAGSDGSSPTPRLAVRRAGRADRSSIESLEWDEKWAQNIYGFSKLEPLLEHAALSLVAVDELGAVQGFAVFDGQPTETLLRGKPWRGWLRNCSPLLGPAPLSIATVLFQTRLVCARPALEHVEMALLTWLFASVPDLERVFHVARCQLSDVHGLEEIGFRPISSLNNPELVLEADRRRFVPRLATRQARLEDHDDLRPMFDVDEERLREKFGEYFLAEVIADERESSYSAVVEVDKLAVGLMSVTTELDLDTLNANFELAPFHGLRKPDPDDVTGFRVKLSEEVLGVRPSALRSREFSEKQIASESAKSITEGGEDEENGAETGQEAADGKQSTTGAEAKVSQSAATKRETSGDVPTAASGSSIRSIVGVSETTDEPPVEREVPMLEQLWGPAIFEPGFGLPEVDEAPIPNDTEPDDTRPVLELIWGFPVSADGTVTRQVSCVHPGVGAEPATGPTPEPRPVPEYHGEPNAAAVTLFCIRDEYACRSIDLLPAVLDRMRDVDYLVMTVPADAPETPLMELFTRVPHRATSTFPDQLFVFHRASLVTDFTVTSAKSADLGAIRTLVKHTESAESLMLTVREMFLSGTAHSSVLVVRCQDQVVGVIVLKPEMEVEYLRSHFEIEEYVTCEHHDNGFGHLYHMVLNPIFRRFARVVLGEAMRLTGLSVLLYPLFPPGSEDVEGHSLASSLEALSPVTWRRQIQYPLSHGSLGVNIPKPHILQRRDPLALQLASRSTVLRRRRRVNSRIVVVGGGDAGLAILERLAFSRQLLFTNVTLVDPHGFPDGGGDELAAAMRTSTEEFTPERLGTMWLHVWVNLVRGVMVAIDRKHKLIRVAEVGDIPYDHLLLTCGLQYQLPTRLVPRPSRPFSDRRPLHPPVLLPEAPENVFRVNSQYDAERALDYVRAYCLERNENVIVYGGYLETLTCLETLLRLPVPPHRLVLVLPPLDDLGGCTQLSHDPEVGEVFGDIIGEARGSIGVDKGVFFRLRAAENGIRILEGYTLVCWDIKYNNRVYRIQLRGGELLTGERHLSCCGLFVYDHRGVELVTFKALNDASLVFDGRLVIDHQFGTNDPDIKAVGTMTKYSRRYYADRFDHFEYSSREVGHALGDQILRLYGADTQQTKRLTTKDRRRSSLAGVPLPPEFQQPRVTRARLPGGWNYLHVVAPEPLADQKPPWVLTTGDPVYLSATGYMRIEISEYRVVQKITCFSKNDIETDNFIALYGLHEVLLNNMVARYEEGLIADLYTYFRDPWAMLVFHDRFSVLLEDIRRAVQRCLCRDGKLTLEEKIVDDLCRYSELSQPELIKILEDFRRGGVDKMVERWILQYLANNQYHLPMYAREGTAESLKISRDGVVESVNNALSVSRYGSVNW</sequence>
<comment type="caution">
    <text evidence="4">The sequence shown here is derived from an EMBL/GenBank/DDBJ whole genome shotgun (WGS) entry which is preliminary data.</text>
</comment>
<feature type="domain" description="CFAP61 dimerisation" evidence="3">
    <location>
        <begin position="1152"/>
        <end position="1265"/>
    </location>
</feature>
<dbReference type="Proteomes" id="UP000440578">
    <property type="component" value="Unassembled WGS sequence"/>
</dbReference>
<feature type="region of interest" description="Disordered" evidence="1">
    <location>
        <begin position="13"/>
        <end position="32"/>
    </location>
</feature>
<dbReference type="Pfam" id="PF16092">
    <property type="entry name" value="CFAP61_N"/>
    <property type="match status" value="2"/>
</dbReference>
<dbReference type="Pfam" id="PF23150">
    <property type="entry name" value="CFAP61_dimer"/>
    <property type="match status" value="1"/>
</dbReference>
<keyword evidence="4" id="KW-0282">Flagellum</keyword>
<dbReference type="InterPro" id="IPR056299">
    <property type="entry name" value="CFAP61_dimer"/>
</dbReference>
<dbReference type="SUPFAM" id="SSF51905">
    <property type="entry name" value="FAD/NAD(P)-binding domain"/>
    <property type="match status" value="1"/>
</dbReference>
<proteinExistence type="predicted"/>
<organism evidence="4 5">
    <name type="scientific">Amphibalanus amphitrite</name>
    <name type="common">Striped barnacle</name>
    <name type="synonym">Balanus amphitrite</name>
    <dbReference type="NCBI Taxonomy" id="1232801"/>
    <lineage>
        <taxon>Eukaryota</taxon>
        <taxon>Metazoa</taxon>
        <taxon>Ecdysozoa</taxon>
        <taxon>Arthropoda</taxon>
        <taxon>Crustacea</taxon>
        <taxon>Multicrustacea</taxon>
        <taxon>Cirripedia</taxon>
        <taxon>Thoracica</taxon>
        <taxon>Thoracicalcarea</taxon>
        <taxon>Balanomorpha</taxon>
        <taxon>Balanoidea</taxon>
        <taxon>Balanidae</taxon>
        <taxon>Amphibalaninae</taxon>
        <taxon>Amphibalanus</taxon>
    </lineage>
</organism>
<evidence type="ECO:0000259" key="3">
    <source>
        <dbReference type="Pfam" id="PF23150"/>
    </source>
</evidence>
<accession>A0A6A4VGZ1</accession>
<keyword evidence="4" id="KW-0966">Cell projection</keyword>
<reference evidence="4 5" key="1">
    <citation type="submission" date="2019-07" db="EMBL/GenBank/DDBJ databases">
        <title>Draft genome assembly of a fouling barnacle, Amphibalanus amphitrite (Darwin, 1854): The first reference genome for Thecostraca.</title>
        <authorList>
            <person name="Kim W."/>
        </authorList>
    </citation>
    <scope>NUCLEOTIDE SEQUENCE [LARGE SCALE GENOMIC DNA]</scope>
    <source>
        <strain evidence="4">SNU_AA5</strain>
        <tissue evidence="4">Soma without cirri and trophi</tissue>
    </source>
</reference>
<evidence type="ECO:0000259" key="2">
    <source>
        <dbReference type="Pfam" id="PF16092"/>
    </source>
</evidence>
<name>A0A6A4VGZ1_AMPAM</name>
<dbReference type="PANTHER" id="PTHR21178:SF8">
    <property type="entry name" value="CILIA- AND FLAGELLA-ASSOCIATED PROTEIN 61"/>
    <property type="match status" value="1"/>
</dbReference>
<protein>
    <submittedName>
        <fullName evidence="4">Cilia-and flagella-associated protein 61</fullName>
    </submittedName>
</protein>
<dbReference type="PANTHER" id="PTHR21178">
    <property type="entry name" value="CILIA- AND FLAGELLA-ASSOCIATED PROTEIN 61"/>
    <property type="match status" value="1"/>
</dbReference>
<evidence type="ECO:0000313" key="4">
    <source>
        <dbReference type="EMBL" id="KAF0289782.1"/>
    </source>
</evidence>
<feature type="domain" description="Cilia- and flagella-associated protein 61 N-terminal" evidence="2">
    <location>
        <begin position="488"/>
        <end position="637"/>
    </location>
</feature>
<dbReference type="InterPro" id="IPR036188">
    <property type="entry name" value="FAD/NAD-bd_sf"/>
</dbReference>
<feature type="compositionally biased region" description="Polar residues" evidence="1">
    <location>
        <begin position="344"/>
        <end position="359"/>
    </location>
</feature>
<dbReference type="EMBL" id="VIIS01002005">
    <property type="protein sequence ID" value="KAF0289782.1"/>
    <property type="molecule type" value="Genomic_DNA"/>
</dbReference>
<keyword evidence="5" id="KW-1185">Reference proteome</keyword>
<dbReference type="InterPro" id="IPR038884">
    <property type="entry name" value="CFAP61"/>
</dbReference>
<evidence type="ECO:0000313" key="5">
    <source>
        <dbReference type="Proteomes" id="UP000440578"/>
    </source>
</evidence>
<feature type="compositionally biased region" description="Low complexity" evidence="1">
    <location>
        <begin position="371"/>
        <end position="384"/>
    </location>
</feature>
<feature type="region of interest" description="Disordered" evidence="1">
    <location>
        <begin position="308"/>
        <end position="393"/>
    </location>
</feature>
<keyword evidence="4" id="KW-0969">Cilium</keyword>
<feature type="domain" description="Cilia- and flagella-associated protein 61 N-terminal" evidence="2">
    <location>
        <begin position="28"/>
        <end position="281"/>
    </location>
</feature>
<dbReference type="InterPro" id="IPR032151">
    <property type="entry name" value="CFAP61_N"/>
</dbReference>
<dbReference type="OrthoDB" id="382863at2759"/>
<gene>
    <name evidence="4" type="primary">CFAP61</name>
    <name evidence="4" type="ORF">FJT64_011997</name>
</gene>
<dbReference type="Gene3D" id="3.50.50.60">
    <property type="entry name" value="FAD/NAD(P)-binding domain"/>
    <property type="match status" value="1"/>
</dbReference>